<dbReference type="Pfam" id="PF00270">
    <property type="entry name" value="DEAD"/>
    <property type="match status" value="1"/>
</dbReference>
<evidence type="ECO:0000256" key="10">
    <source>
        <dbReference type="ARBA" id="ARBA00034808"/>
    </source>
</evidence>
<dbReference type="RefSeq" id="WP_338396814.1">
    <property type="nucleotide sequence ID" value="NZ_AP025292.1"/>
</dbReference>
<protein>
    <recommendedName>
        <fullName evidence="11">ATP-dependent DNA helicase RecQ</fullName>
        <ecNumber evidence="10">5.6.2.4</ecNumber>
    </recommendedName>
    <alternativeName>
        <fullName evidence="12">DNA 3'-5' helicase RecQ</fullName>
    </alternativeName>
</protein>
<keyword evidence="13" id="KW-1133">Transmembrane helix</keyword>
<evidence type="ECO:0000259" key="14">
    <source>
        <dbReference type="PROSITE" id="PS51192"/>
    </source>
</evidence>
<dbReference type="Proteomes" id="UP001354989">
    <property type="component" value="Chromosome"/>
</dbReference>
<reference evidence="16 17" key="1">
    <citation type="submission" date="2021-12" db="EMBL/GenBank/DDBJ databases">
        <title>Genome sequencing of bacteria with rrn-lacking chromosome and rrn-plasmid.</title>
        <authorList>
            <person name="Anda M."/>
            <person name="Iwasaki W."/>
        </authorList>
    </citation>
    <scope>NUCLEOTIDE SEQUENCE [LARGE SCALE GENOMIC DNA]</scope>
    <source>
        <strain evidence="16 17">NBRC 101262</strain>
    </source>
</reference>
<keyword evidence="2" id="KW-0479">Metal-binding</keyword>
<organism evidence="16 17">
    <name type="scientific">Persicobacter psychrovividus</name>
    <dbReference type="NCBI Taxonomy" id="387638"/>
    <lineage>
        <taxon>Bacteria</taxon>
        <taxon>Pseudomonadati</taxon>
        <taxon>Bacteroidota</taxon>
        <taxon>Cytophagia</taxon>
        <taxon>Cytophagales</taxon>
        <taxon>Persicobacteraceae</taxon>
        <taxon>Persicobacter</taxon>
    </lineage>
</organism>
<dbReference type="PANTHER" id="PTHR13710:SF105">
    <property type="entry name" value="ATP-DEPENDENT DNA HELICASE Q1"/>
    <property type="match status" value="1"/>
</dbReference>
<dbReference type="Pfam" id="PF00271">
    <property type="entry name" value="Helicase_C"/>
    <property type="match status" value="1"/>
</dbReference>
<dbReference type="InterPro" id="IPR011545">
    <property type="entry name" value="DEAD/DEAH_box_helicase_dom"/>
</dbReference>
<dbReference type="CDD" id="cd18794">
    <property type="entry name" value="SF2_C_RecQ"/>
    <property type="match status" value="1"/>
</dbReference>
<keyword evidence="13" id="KW-0472">Membrane</keyword>
<dbReference type="InterPro" id="IPR027417">
    <property type="entry name" value="P-loop_NTPase"/>
</dbReference>
<keyword evidence="17" id="KW-1185">Reference proteome</keyword>
<keyword evidence="3" id="KW-0547">Nucleotide-binding</keyword>
<evidence type="ECO:0000256" key="13">
    <source>
        <dbReference type="SAM" id="Phobius"/>
    </source>
</evidence>
<evidence type="ECO:0000256" key="8">
    <source>
        <dbReference type="ARBA" id="ARBA00023235"/>
    </source>
</evidence>
<dbReference type="SMART" id="SM00487">
    <property type="entry name" value="DEXDc"/>
    <property type="match status" value="1"/>
</dbReference>
<keyword evidence="8" id="KW-0413">Isomerase</keyword>
<dbReference type="GO" id="GO:0004386">
    <property type="term" value="F:helicase activity"/>
    <property type="evidence" value="ECO:0007669"/>
    <property type="project" value="UniProtKB-KW"/>
</dbReference>
<dbReference type="InterPro" id="IPR004589">
    <property type="entry name" value="DNA_helicase_ATP-dep_RecQ"/>
</dbReference>
<dbReference type="Gene3D" id="1.10.10.10">
    <property type="entry name" value="Winged helix-like DNA-binding domain superfamily/Winged helix DNA-binding domain"/>
    <property type="match status" value="1"/>
</dbReference>
<dbReference type="Gene3D" id="3.40.50.300">
    <property type="entry name" value="P-loop containing nucleotide triphosphate hydrolases"/>
    <property type="match status" value="2"/>
</dbReference>
<dbReference type="PROSITE" id="PS51194">
    <property type="entry name" value="HELICASE_CTER"/>
    <property type="match status" value="1"/>
</dbReference>
<gene>
    <name evidence="16" type="ORF">PEPS_17500</name>
</gene>
<dbReference type="CDD" id="cd17920">
    <property type="entry name" value="DEXHc_RecQ"/>
    <property type="match status" value="1"/>
</dbReference>
<dbReference type="PANTHER" id="PTHR13710">
    <property type="entry name" value="DNA HELICASE RECQ FAMILY MEMBER"/>
    <property type="match status" value="1"/>
</dbReference>
<dbReference type="NCBIfam" id="TIGR00614">
    <property type="entry name" value="recQ_fam"/>
    <property type="match status" value="1"/>
</dbReference>
<dbReference type="SUPFAM" id="SSF52540">
    <property type="entry name" value="P-loop containing nucleoside triphosphate hydrolases"/>
    <property type="match status" value="1"/>
</dbReference>
<dbReference type="EMBL" id="AP025292">
    <property type="protein sequence ID" value="BDC99469.1"/>
    <property type="molecule type" value="Genomic_DNA"/>
</dbReference>
<evidence type="ECO:0000313" key="16">
    <source>
        <dbReference type="EMBL" id="BDC99469.1"/>
    </source>
</evidence>
<dbReference type="InterPro" id="IPR001650">
    <property type="entry name" value="Helicase_C-like"/>
</dbReference>
<keyword evidence="6" id="KW-0067">ATP-binding</keyword>
<feature type="transmembrane region" description="Helical" evidence="13">
    <location>
        <begin position="49"/>
        <end position="70"/>
    </location>
</feature>
<evidence type="ECO:0000256" key="3">
    <source>
        <dbReference type="ARBA" id="ARBA00022741"/>
    </source>
</evidence>
<keyword evidence="4" id="KW-0378">Hydrolase</keyword>
<evidence type="ECO:0000256" key="1">
    <source>
        <dbReference type="ARBA" id="ARBA00005446"/>
    </source>
</evidence>
<evidence type="ECO:0000313" key="17">
    <source>
        <dbReference type="Proteomes" id="UP001354989"/>
    </source>
</evidence>
<dbReference type="Pfam" id="PF16124">
    <property type="entry name" value="RecQ_Zn_bind"/>
    <property type="match status" value="1"/>
</dbReference>
<keyword evidence="13" id="KW-0812">Transmembrane</keyword>
<keyword evidence="7" id="KW-0238">DNA-binding</keyword>
<feature type="domain" description="Helicase ATP-binding" evidence="14">
    <location>
        <begin position="26"/>
        <end position="194"/>
    </location>
</feature>
<evidence type="ECO:0000256" key="12">
    <source>
        <dbReference type="ARBA" id="ARBA00044550"/>
    </source>
</evidence>
<evidence type="ECO:0000256" key="5">
    <source>
        <dbReference type="ARBA" id="ARBA00022806"/>
    </source>
</evidence>
<evidence type="ECO:0000256" key="2">
    <source>
        <dbReference type="ARBA" id="ARBA00022723"/>
    </source>
</evidence>
<comment type="catalytic activity">
    <reaction evidence="9">
        <text>Couples ATP hydrolysis with the unwinding of duplex DNA by translocating in the 3'-5' direction.</text>
        <dbReference type="EC" id="5.6.2.4"/>
    </reaction>
</comment>
<dbReference type="PROSITE" id="PS51192">
    <property type="entry name" value="HELICASE_ATP_BIND_1"/>
    <property type="match status" value="1"/>
</dbReference>
<name>A0ABM7VEW4_9BACT</name>
<accession>A0ABM7VEW4</accession>
<evidence type="ECO:0000256" key="9">
    <source>
        <dbReference type="ARBA" id="ARBA00034617"/>
    </source>
</evidence>
<feature type="domain" description="Helicase C-terminal" evidence="15">
    <location>
        <begin position="218"/>
        <end position="364"/>
    </location>
</feature>
<sequence>MAEKSKEILKQYWGYKKFRPLQKDIIQSVIDGHDTLALMPTGGGKSLCFQVPGLLLGGISIVITPLIALMQDQVSQLKKRGIKAYALFSGMSSREIDITLDNCRFGGSAFLYVSPERVQTPLFQARVKEMPVNLIAVDEAHCISQWGYDFRPAYLQIASLRAFFPSCPIIAVTATATPKVQEDIVSKLEMIACRKYTKSFARSNLAYHVREVDDKGGKMLQAFKNIEGSGIVYMRSRQKCEQISQWLCQQGIVADFYHAGLNTQERQQKQADWIDNKTRVIVATNAFGMGIDKPDVRLVIHLDLTDSLEAYYQEAGRAGRDEQKAFALTLYHASDLKKIQKRWQDAQVSPAFIRQVYQSLANQYRLAVGSALLMSYPFDLFAFSKKFNLPPLTTHHALQRLATLGYIQLSENVFRPSKVSFLWNSGALYELQVKNPAFEEVIKALLRQHGGNLYGEFVEINEKRLAKLLHKSTSAIASTLQQLAELGAIDYEPKSDSPQVTFLTARHDAVSLPLDLITARERSAAEKEKLDAVALYVSPLVKCRQQVLLQYFGEENSEPCGVCDRCLEHKKSAKFHQSNEETMRVLIVSQLKAKPKSIEEVYAALNTGNEDEFKQCLKTLLNNGTVVYNSKGLLALHH</sequence>
<evidence type="ECO:0000256" key="7">
    <source>
        <dbReference type="ARBA" id="ARBA00023125"/>
    </source>
</evidence>
<dbReference type="SMART" id="SM00490">
    <property type="entry name" value="HELICc"/>
    <property type="match status" value="1"/>
</dbReference>
<proteinExistence type="inferred from homology"/>
<dbReference type="InterPro" id="IPR036388">
    <property type="entry name" value="WH-like_DNA-bd_sf"/>
</dbReference>
<evidence type="ECO:0000256" key="11">
    <source>
        <dbReference type="ARBA" id="ARBA00044535"/>
    </source>
</evidence>
<dbReference type="InterPro" id="IPR032284">
    <property type="entry name" value="RecQ_Zn-bd"/>
</dbReference>
<evidence type="ECO:0000259" key="15">
    <source>
        <dbReference type="PROSITE" id="PS51194"/>
    </source>
</evidence>
<dbReference type="EC" id="5.6.2.4" evidence="10"/>
<keyword evidence="5 16" id="KW-0347">Helicase</keyword>
<comment type="similarity">
    <text evidence="1">Belongs to the helicase family. RecQ subfamily.</text>
</comment>
<evidence type="ECO:0000256" key="4">
    <source>
        <dbReference type="ARBA" id="ARBA00022801"/>
    </source>
</evidence>
<evidence type="ECO:0000256" key="6">
    <source>
        <dbReference type="ARBA" id="ARBA00022840"/>
    </source>
</evidence>
<dbReference type="InterPro" id="IPR014001">
    <property type="entry name" value="Helicase_ATP-bd"/>
</dbReference>